<feature type="region of interest" description="Disordered" evidence="1">
    <location>
        <begin position="1"/>
        <end position="21"/>
    </location>
</feature>
<organism evidence="2 3">
    <name type="scientific">Periconia digitata</name>
    <dbReference type="NCBI Taxonomy" id="1303443"/>
    <lineage>
        <taxon>Eukaryota</taxon>
        <taxon>Fungi</taxon>
        <taxon>Dikarya</taxon>
        <taxon>Ascomycota</taxon>
        <taxon>Pezizomycotina</taxon>
        <taxon>Dothideomycetes</taxon>
        <taxon>Pleosporomycetidae</taxon>
        <taxon>Pleosporales</taxon>
        <taxon>Massarineae</taxon>
        <taxon>Periconiaceae</taxon>
        <taxon>Periconia</taxon>
    </lineage>
</organism>
<reference evidence="2" key="1">
    <citation type="submission" date="2023-01" db="EMBL/GenBank/DDBJ databases">
        <authorList>
            <person name="Van Ghelder C."/>
            <person name="Rancurel C."/>
        </authorList>
    </citation>
    <scope>NUCLEOTIDE SEQUENCE</scope>
    <source>
        <strain evidence="2">CNCM I-4278</strain>
    </source>
</reference>
<dbReference type="AlphaFoldDB" id="A0A9W4UN25"/>
<keyword evidence="3" id="KW-1185">Reference proteome</keyword>
<gene>
    <name evidence="2" type="ORF">PDIGIT_LOCUS10988</name>
</gene>
<name>A0A9W4UN25_9PLEO</name>
<evidence type="ECO:0000313" key="2">
    <source>
        <dbReference type="EMBL" id="CAI6337871.1"/>
    </source>
</evidence>
<evidence type="ECO:0000313" key="3">
    <source>
        <dbReference type="Proteomes" id="UP001152607"/>
    </source>
</evidence>
<proteinExistence type="predicted"/>
<dbReference type="Proteomes" id="UP001152607">
    <property type="component" value="Unassembled WGS sequence"/>
</dbReference>
<accession>A0A9W4UN25</accession>
<evidence type="ECO:0000256" key="1">
    <source>
        <dbReference type="SAM" id="MobiDB-lite"/>
    </source>
</evidence>
<feature type="compositionally biased region" description="Low complexity" evidence="1">
    <location>
        <begin position="8"/>
        <end position="21"/>
    </location>
</feature>
<protein>
    <submittedName>
        <fullName evidence="2">Uncharacterized protein</fullName>
    </submittedName>
</protein>
<dbReference type="EMBL" id="CAOQHR010000007">
    <property type="protein sequence ID" value="CAI6337871.1"/>
    <property type="molecule type" value="Genomic_DNA"/>
</dbReference>
<comment type="caution">
    <text evidence="2">The sequence shown here is derived from an EMBL/GenBank/DDBJ whole genome shotgun (WGS) entry which is preliminary data.</text>
</comment>
<sequence>MSSPAPPTTASASSTPTSTSTAAINEAIALRRDQMGQMARFWEQKDEIKASLGEARSKLKQLQHELPPEVEIFRLLAGKAVAEDRMEDLWSRYQQQNTPGNYDFAAAERILQQLDLLRKYESEVGFWKRDRDAINRLLRRAEKMTYRITLYIKKKEKADSLGRPFNFTCKE</sequence>